<proteinExistence type="predicted"/>
<organism evidence="1">
    <name type="scientific">marine sediment metagenome</name>
    <dbReference type="NCBI Taxonomy" id="412755"/>
    <lineage>
        <taxon>unclassified sequences</taxon>
        <taxon>metagenomes</taxon>
        <taxon>ecological metagenomes</taxon>
    </lineage>
</organism>
<evidence type="ECO:0000313" key="1">
    <source>
        <dbReference type="EMBL" id="GAI16512.1"/>
    </source>
</evidence>
<protein>
    <submittedName>
        <fullName evidence="1">Uncharacterized protein</fullName>
    </submittedName>
</protein>
<comment type="caution">
    <text evidence="1">The sequence shown here is derived from an EMBL/GenBank/DDBJ whole genome shotgun (WGS) entry which is preliminary data.</text>
</comment>
<accession>X1LB37</accession>
<reference evidence="1" key="1">
    <citation type="journal article" date="2014" name="Front. Microbiol.">
        <title>High frequency of phylogenetically diverse reductive dehalogenase-homologous genes in deep subseafloor sedimentary metagenomes.</title>
        <authorList>
            <person name="Kawai M."/>
            <person name="Futagami T."/>
            <person name="Toyoda A."/>
            <person name="Takaki Y."/>
            <person name="Nishi S."/>
            <person name="Hori S."/>
            <person name="Arai W."/>
            <person name="Tsubouchi T."/>
            <person name="Morono Y."/>
            <person name="Uchiyama I."/>
            <person name="Ito T."/>
            <person name="Fujiyama A."/>
            <person name="Inagaki F."/>
            <person name="Takami H."/>
        </authorList>
    </citation>
    <scope>NUCLEOTIDE SEQUENCE</scope>
    <source>
        <strain evidence="1">Expedition CK06-06</strain>
    </source>
</reference>
<sequence length="115" mass="13582">YQRQFTGNETLDRELRLALGLLREIEYALPLAQERKQPISSKEHALIAELKRALKRAHGDPRKMYFGVQKDLNLETYELEPYMKAYLLLFECLRSESYVLRPAREQLVHGLYSLQ</sequence>
<dbReference type="EMBL" id="BARV01009485">
    <property type="protein sequence ID" value="GAI16512.1"/>
    <property type="molecule type" value="Genomic_DNA"/>
</dbReference>
<dbReference type="AlphaFoldDB" id="X1LB37"/>
<name>X1LB37_9ZZZZ</name>
<feature type="non-terminal residue" evidence="1">
    <location>
        <position position="1"/>
    </location>
</feature>
<gene>
    <name evidence="1" type="ORF">S06H3_18692</name>
</gene>